<protein>
    <recommendedName>
        <fullName evidence="3">Death domain-containing protein</fullName>
    </recommendedName>
</protein>
<feature type="compositionally biased region" description="Polar residues" evidence="2">
    <location>
        <begin position="1122"/>
        <end position="1141"/>
    </location>
</feature>
<dbReference type="EnsemblMetazoa" id="Aqu2.1.22079_001">
    <property type="protein sequence ID" value="Aqu2.1.22079_001"/>
    <property type="gene ID" value="Aqu2.1.22079"/>
</dbReference>
<accession>A0A1X7U3F9</accession>
<feature type="region of interest" description="Disordered" evidence="2">
    <location>
        <begin position="1107"/>
        <end position="1141"/>
    </location>
</feature>
<feature type="compositionally biased region" description="Basic and acidic residues" evidence="2">
    <location>
        <begin position="1107"/>
        <end position="1120"/>
    </location>
</feature>
<feature type="coiled-coil region" evidence="1">
    <location>
        <begin position="1065"/>
        <end position="1092"/>
    </location>
</feature>
<dbReference type="SMART" id="SM00005">
    <property type="entry name" value="DEATH"/>
    <property type="match status" value="2"/>
</dbReference>
<evidence type="ECO:0000313" key="4">
    <source>
        <dbReference type="EnsemblMetazoa" id="Aqu2.1.22079_001"/>
    </source>
</evidence>
<organism evidence="4">
    <name type="scientific">Amphimedon queenslandica</name>
    <name type="common">Sponge</name>
    <dbReference type="NCBI Taxonomy" id="400682"/>
    <lineage>
        <taxon>Eukaryota</taxon>
        <taxon>Metazoa</taxon>
        <taxon>Porifera</taxon>
        <taxon>Demospongiae</taxon>
        <taxon>Heteroscleromorpha</taxon>
        <taxon>Haplosclerida</taxon>
        <taxon>Niphatidae</taxon>
        <taxon>Amphimedon</taxon>
    </lineage>
</organism>
<reference evidence="4" key="1">
    <citation type="submission" date="2017-05" db="UniProtKB">
        <authorList>
            <consortium name="EnsemblMetazoa"/>
        </authorList>
    </citation>
    <scope>IDENTIFICATION</scope>
</reference>
<evidence type="ECO:0000256" key="1">
    <source>
        <dbReference type="SAM" id="Coils"/>
    </source>
</evidence>
<feature type="domain" description="Death" evidence="3">
    <location>
        <begin position="484"/>
        <end position="537"/>
    </location>
</feature>
<dbReference type="GO" id="GO:0007165">
    <property type="term" value="P:signal transduction"/>
    <property type="evidence" value="ECO:0007669"/>
    <property type="project" value="InterPro"/>
</dbReference>
<proteinExistence type="predicted"/>
<dbReference type="InterPro" id="IPR011029">
    <property type="entry name" value="DEATH-like_dom_sf"/>
</dbReference>
<sequence>MAERSPSSTSPLLPESSVMNGKPNLKTVCAIVRTSKWYQFGIQLGVDEEMLQDILSDRSETQDKRTQMFRLWLASQPGASHNQLVEALRLKVMGEDRMAQEYEEKVKEEASKTTNATEGAQVVQASITPNWSTSTVIASMHQKALEEEDLTVQALQLEEKYRQLLQLIQQLSQKADVEIVKNQLIDILQGKCLNQSHGISSYVELIDKIKNMNEVFKFLVKNRFVGYLNYYLLKEFSSKVICGDGYEMAKAEVVEYEKHYCQFIEKPAFCQLIEVFDENPQLNPGTVVGLPIVIISLSKKWKTQNKKDLNEWVPFLEENKHLLQSIGYKCILITYAIFPVHLLKVMNFLSNEEQMERLKKNGITIETPSYTMEIAERLREASTEELVEEEEDTSDVMQRQHYLLLEKVERIEQGHLEIQQEQLRDKAYYLVQIAITRATEHLKLCQIKNCYKQKLKIQNEKFSVQIMNGKPDLKIVCAIVRTSRWHQLGIQLGVDEEMLQDIETDKSETQDKRRQMFRLWLASQPEASHNQLVEALRLKVIGEDSMAQKYEEKVKELEASKTTESTEIGAQTMEISLFSTAPAWSTITVVTSMHQKASELDLLTVQALQLEEKYRQLLQLIQQLSQNANVEVVKNQLTDILQGKCLNQSHGISSYMEIIDKITSMNEVFKFLIKNRFIGYLNYYLLKEFSSEVICGDGYEKAQAEVVEYEKHYCKFIEEPAFCQLIEVFDENPHLNPTIMTQKASEMLTLQAFKLQQKYRKLLELIQDLSQNAHVGIVKNQLRAILQYHCIYQLHGYKEIIDGITSIDEVFAFLIENQFVGYLNYHLLKEFSKSKVICRYGYKKAQKKVLKYEKHYRKFIEEPAFYQLIEVFDENPHLNPGTVVGLPIVIISLSQKWKTQNKKDLNEWIPFLKHNEHLLQSIGYKCILITYAIFPVNLLKVMRFLSNDEHMKRLKNNGITIETPSYTMEIAERLREASVRESVEEEEDTSDEKLHQQFLLLEKVERIQLEQLRIQQEQLRDKAYYIVQIAIIKATEYINLHEMKKCYEEKLEIQSKIISGISEQSKVFEDNLKQLLKDVDRLKSEVQIAERVQQRWRNPEIELNSDIKRKLKSKKTDPNRDSGINSNYVTPESSFSSIPQT</sequence>
<feature type="coiled-coil region" evidence="1">
    <location>
        <begin position="600"/>
        <end position="627"/>
    </location>
</feature>
<feature type="coiled-coil region" evidence="1">
    <location>
        <begin position="147"/>
        <end position="174"/>
    </location>
</feature>
<dbReference type="InParanoid" id="A0A1X7U3F9"/>
<dbReference type="InterPro" id="IPR000488">
    <property type="entry name" value="Death_dom"/>
</dbReference>
<evidence type="ECO:0000259" key="3">
    <source>
        <dbReference type="PROSITE" id="PS50017"/>
    </source>
</evidence>
<dbReference type="SUPFAM" id="SSF47986">
    <property type="entry name" value="DEATH domain"/>
    <property type="match status" value="2"/>
</dbReference>
<name>A0A1X7U3F9_AMPQE</name>
<feature type="domain" description="Death" evidence="3">
    <location>
        <begin position="36"/>
        <end position="89"/>
    </location>
</feature>
<keyword evidence="1" id="KW-0175">Coiled coil</keyword>
<dbReference type="Pfam" id="PF00531">
    <property type="entry name" value="Death"/>
    <property type="match status" value="2"/>
</dbReference>
<dbReference type="Gene3D" id="1.10.533.10">
    <property type="entry name" value="Death Domain, Fas"/>
    <property type="match status" value="2"/>
</dbReference>
<dbReference type="PROSITE" id="PS50017">
    <property type="entry name" value="DEATH_DOMAIN"/>
    <property type="match status" value="2"/>
</dbReference>
<evidence type="ECO:0000256" key="2">
    <source>
        <dbReference type="SAM" id="MobiDB-lite"/>
    </source>
</evidence>
<dbReference type="AlphaFoldDB" id="A0A1X7U3F9"/>